<keyword evidence="6" id="KW-1185">Reference proteome</keyword>
<dbReference type="Gene3D" id="3.30.360.10">
    <property type="entry name" value="Dihydrodipicolinate Reductase, domain 2"/>
    <property type="match status" value="2"/>
</dbReference>
<keyword evidence="3" id="KW-0560">Oxidoreductase</keyword>
<dbReference type="Gene3D" id="3.40.50.720">
    <property type="entry name" value="NAD(P)-binding Rossmann-like Domain"/>
    <property type="match status" value="1"/>
</dbReference>
<dbReference type="PRINTS" id="PR00078">
    <property type="entry name" value="G3PDHDRGNASE"/>
</dbReference>
<organism evidence="5 6">
    <name type="scientific">Puccinia striiformis f. sp. tritici PST-78</name>
    <dbReference type="NCBI Taxonomy" id="1165861"/>
    <lineage>
        <taxon>Eukaryota</taxon>
        <taxon>Fungi</taxon>
        <taxon>Dikarya</taxon>
        <taxon>Basidiomycota</taxon>
        <taxon>Pucciniomycotina</taxon>
        <taxon>Pucciniomycetes</taxon>
        <taxon>Pucciniales</taxon>
        <taxon>Pucciniaceae</taxon>
        <taxon>Puccinia</taxon>
    </lineage>
</organism>
<proteinExistence type="inferred from homology"/>
<dbReference type="PANTHER" id="PTHR10836:SF76">
    <property type="entry name" value="GLYCERALDEHYDE-3-PHOSPHATE DEHYDROGENASE-RELATED"/>
    <property type="match status" value="1"/>
</dbReference>
<comment type="caution">
    <text evidence="5">The sequence shown here is derived from an EMBL/GenBank/DDBJ whole genome shotgun (WGS) entry which is preliminary data.</text>
</comment>
<comment type="similarity">
    <text evidence="1">Belongs to the glyceraldehyde-3-phosphate dehydrogenase family.</text>
</comment>
<sequence>MSLADLSKQPYLSGVNLDSHDPRETVVSNASCTTNCQAPLAKVIHDKYVNVTICGMFISSQLLSCIHFYSTATQKTVDGPSVKDWRGGCGASANIIPSSTGAAKAVGKVIPALNGKLTATHKEIKATIKAASEGPLKGILGYTSVHQLRWGLPLKHLRCQAGISLNSNFLKLVSWYDNKWGYS</sequence>
<dbReference type="GO" id="GO:0005829">
    <property type="term" value="C:cytosol"/>
    <property type="evidence" value="ECO:0007669"/>
    <property type="project" value="TreeGrafter"/>
</dbReference>
<gene>
    <name evidence="5" type="ORF">PSTG_16221</name>
</gene>
<protein>
    <recommendedName>
        <fullName evidence="4">Glyceraldehyde 3-phosphate dehydrogenase catalytic domain-containing protein</fullName>
    </recommendedName>
</protein>
<dbReference type="PANTHER" id="PTHR10836">
    <property type="entry name" value="GLYCERALDEHYDE 3-PHOSPHATE DEHYDROGENASE"/>
    <property type="match status" value="1"/>
</dbReference>
<dbReference type="AlphaFoldDB" id="A0A0L0UTJ9"/>
<name>A0A0L0UTJ9_9BASI</name>
<dbReference type="STRING" id="1165861.A0A0L0UTJ9"/>
<evidence type="ECO:0000313" key="5">
    <source>
        <dbReference type="EMBL" id="KNE90350.1"/>
    </source>
</evidence>
<dbReference type="Pfam" id="PF02800">
    <property type="entry name" value="Gp_dh_C"/>
    <property type="match status" value="1"/>
</dbReference>
<dbReference type="GO" id="GO:0004365">
    <property type="term" value="F:glyceraldehyde-3-phosphate dehydrogenase (NAD+) (phosphorylating) activity"/>
    <property type="evidence" value="ECO:0007669"/>
    <property type="project" value="TreeGrafter"/>
</dbReference>
<dbReference type="SUPFAM" id="SSF55347">
    <property type="entry name" value="Glyceraldehyde-3-phosphate dehydrogenase-like, C-terminal domain"/>
    <property type="match status" value="1"/>
</dbReference>
<accession>A0A0L0UTJ9</accession>
<dbReference type="InterPro" id="IPR020829">
    <property type="entry name" value="GlycerAld_3-P_DH_cat"/>
</dbReference>
<evidence type="ECO:0000256" key="2">
    <source>
        <dbReference type="ARBA" id="ARBA00022490"/>
    </source>
</evidence>
<dbReference type="GO" id="GO:0006096">
    <property type="term" value="P:glycolytic process"/>
    <property type="evidence" value="ECO:0007669"/>
    <property type="project" value="TreeGrafter"/>
</dbReference>
<dbReference type="Proteomes" id="UP000054564">
    <property type="component" value="Unassembled WGS sequence"/>
</dbReference>
<feature type="domain" description="Glyceraldehyde 3-phosphate dehydrogenase catalytic" evidence="4">
    <location>
        <begin position="38"/>
        <end position="119"/>
    </location>
</feature>
<reference evidence="6" key="1">
    <citation type="submission" date="2014-03" db="EMBL/GenBank/DDBJ databases">
        <title>The Genome Sequence of Puccinia striiformis f. sp. tritici PST-78.</title>
        <authorList>
            <consortium name="The Broad Institute Genome Sequencing Platform"/>
            <person name="Cuomo C."/>
            <person name="Hulbert S."/>
            <person name="Chen X."/>
            <person name="Walker B."/>
            <person name="Young S.K."/>
            <person name="Zeng Q."/>
            <person name="Gargeya S."/>
            <person name="Fitzgerald M."/>
            <person name="Haas B."/>
            <person name="Abouelleil A."/>
            <person name="Alvarado L."/>
            <person name="Arachchi H.M."/>
            <person name="Berlin A.M."/>
            <person name="Chapman S.B."/>
            <person name="Goldberg J."/>
            <person name="Griggs A."/>
            <person name="Gujja S."/>
            <person name="Hansen M."/>
            <person name="Howarth C."/>
            <person name="Imamovic A."/>
            <person name="Larimer J."/>
            <person name="McCowan C."/>
            <person name="Montmayeur A."/>
            <person name="Murphy C."/>
            <person name="Neiman D."/>
            <person name="Pearson M."/>
            <person name="Priest M."/>
            <person name="Roberts A."/>
            <person name="Saif S."/>
            <person name="Shea T."/>
            <person name="Sisk P."/>
            <person name="Sykes S."/>
            <person name="Wortman J."/>
            <person name="Nusbaum C."/>
            <person name="Birren B."/>
        </authorList>
    </citation>
    <scope>NUCLEOTIDE SEQUENCE [LARGE SCALE GENOMIC DNA]</scope>
    <source>
        <strain evidence="6">race PST-78</strain>
    </source>
</reference>
<evidence type="ECO:0000256" key="3">
    <source>
        <dbReference type="ARBA" id="ARBA00023002"/>
    </source>
</evidence>
<dbReference type="InterPro" id="IPR020831">
    <property type="entry name" value="GlycerAld/Erythrose_P_DH"/>
</dbReference>
<dbReference type="EMBL" id="AJIL01000262">
    <property type="protein sequence ID" value="KNE90350.1"/>
    <property type="molecule type" value="Genomic_DNA"/>
</dbReference>
<evidence type="ECO:0000256" key="1">
    <source>
        <dbReference type="ARBA" id="ARBA00007406"/>
    </source>
</evidence>
<evidence type="ECO:0000313" key="6">
    <source>
        <dbReference type="Proteomes" id="UP000054564"/>
    </source>
</evidence>
<keyword evidence="2" id="KW-0963">Cytoplasm</keyword>
<evidence type="ECO:0000259" key="4">
    <source>
        <dbReference type="Pfam" id="PF02800"/>
    </source>
</evidence>